<dbReference type="Gene3D" id="3.40.50.300">
    <property type="entry name" value="P-loop containing nucleotide triphosphate hydrolases"/>
    <property type="match status" value="1"/>
</dbReference>
<sequence>MPLLCVENLAKAYDQPAVDGVSFILAEGEILCLLGPSGCGKTTLLRLIAGLESPDTGLVFINDQNITTVPPHRRNFGLMFQEFALFPHKSVFDNVAFGLEMKRLPVSQVRTRTEAMLERVGLTGMARRSVAELSGGERQRVALARSLAPQPRLLMLDEPLGALDRALRERLLMDIHGILKRLETTAIFVTHDQSEALAVADRVAVMNAGRLEQVDPPETLYRHPQSLFVARFLGFENLLAGTLAGDGGIDTVLGRLYPSALPAGMQPGDRVSVVLRPEGARVADRSAPPLPIPPITGRVVSRIFSGQSYRTGIAITDETTLTFHLPSETSPPGIGETIALDLSPSAMAIIPGARPHPQPKESK</sequence>
<dbReference type="GO" id="GO:0022857">
    <property type="term" value="F:transmembrane transporter activity"/>
    <property type="evidence" value="ECO:0007669"/>
    <property type="project" value="InterPro"/>
</dbReference>
<dbReference type="AlphaFoldDB" id="A0A5K8AKA4"/>
<dbReference type="PANTHER" id="PTHR42781">
    <property type="entry name" value="SPERMIDINE/PUTRESCINE IMPORT ATP-BINDING PROTEIN POTA"/>
    <property type="match status" value="1"/>
</dbReference>
<dbReference type="PROSITE" id="PS00211">
    <property type="entry name" value="ABC_TRANSPORTER_1"/>
    <property type="match status" value="1"/>
</dbReference>
<dbReference type="GO" id="GO:0016887">
    <property type="term" value="F:ATP hydrolysis activity"/>
    <property type="evidence" value="ECO:0007669"/>
    <property type="project" value="InterPro"/>
</dbReference>
<keyword evidence="3 5" id="KW-0067">ATP-binding</keyword>
<dbReference type="GO" id="GO:0015697">
    <property type="term" value="P:quaternary ammonium group transport"/>
    <property type="evidence" value="ECO:0007669"/>
    <property type="project" value="UniProtKB-ARBA"/>
</dbReference>
<dbReference type="SMART" id="SM00382">
    <property type="entry name" value="AAA"/>
    <property type="match status" value="1"/>
</dbReference>
<dbReference type="InterPro" id="IPR003593">
    <property type="entry name" value="AAA+_ATPase"/>
</dbReference>
<organism evidence="5 6">
    <name type="scientific">Desulfosarcina ovata subsp. ovata</name>
    <dbReference type="NCBI Taxonomy" id="2752305"/>
    <lineage>
        <taxon>Bacteria</taxon>
        <taxon>Pseudomonadati</taxon>
        <taxon>Thermodesulfobacteriota</taxon>
        <taxon>Desulfobacteria</taxon>
        <taxon>Desulfobacterales</taxon>
        <taxon>Desulfosarcinaceae</taxon>
        <taxon>Desulfosarcina</taxon>
    </lineage>
</organism>
<dbReference type="EMBL" id="AP021879">
    <property type="protein sequence ID" value="BBO92919.1"/>
    <property type="molecule type" value="Genomic_DNA"/>
</dbReference>
<dbReference type="GO" id="GO:0043190">
    <property type="term" value="C:ATP-binding cassette (ABC) transporter complex"/>
    <property type="evidence" value="ECO:0007669"/>
    <property type="project" value="InterPro"/>
</dbReference>
<feature type="domain" description="ABC transporter" evidence="4">
    <location>
        <begin position="1"/>
        <end position="233"/>
    </location>
</feature>
<dbReference type="InterPro" id="IPR050093">
    <property type="entry name" value="ABC_SmlMolc_Importer"/>
</dbReference>
<proteinExistence type="predicted"/>
<dbReference type="InterPro" id="IPR027417">
    <property type="entry name" value="P-loop_NTPase"/>
</dbReference>
<dbReference type="InterPro" id="IPR003439">
    <property type="entry name" value="ABC_transporter-like_ATP-bd"/>
</dbReference>
<dbReference type="PROSITE" id="PS50893">
    <property type="entry name" value="ABC_TRANSPORTER_2"/>
    <property type="match status" value="1"/>
</dbReference>
<reference evidence="5 6" key="1">
    <citation type="submission" date="2019-11" db="EMBL/GenBank/DDBJ databases">
        <title>Comparative genomics of hydrocarbon-degrading Desulfosarcina strains.</title>
        <authorList>
            <person name="Watanabe M."/>
            <person name="Kojima H."/>
            <person name="Fukui M."/>
        </authorList>
    </citation>
    <scope>NUCLEOTIDE SEQUENCE [LARGE SCALE GENOMIC DNA]</scope>
    <source>
        <strain evidence="6">oXyS1</strain>
    </source>
</reference>
<gene>
    <name evidence="5" type="ORF">DSCOOX_60990</name>
</gene>
<name>A0A5K8AKA4_9BACT</name>
<dbReference type="SUPFAM" id="SSF50331">
    <property type="entry name" value="MOP-like"/>
    <property type="match status" value="1"/>
</dbReference>
<dbReference type="SUPFAM" id="SSF52540">
    <property type="entry name" value="P-loop containing nucleoside triphosphate hydrolases"/>
    <property type="match status" value="1"/>
</dbReference>
<dbReference type="Gene3D" id="2.40.50.100">
    <property type="match status" value="1"/>
</dbReference>
<keyword evidence="1" id="KW-0813">Transport</keyword>
<dbReference type="FunFam" id="3.40.50.300:FF:000425">
    <property type="entry name" value="Probable ABC transporter, ATP-binding subunit"/>
    <property type="match status" value="1"/>
</dbReference>
<dbReference type="InterPro" id="IPR017871">
    <property type="entry name" value="ABC_transporter-like_CS"/>
</dbReference>
<keyword evidence="6" id="KW-1185">Reference proteome</keyword>
<dbReference type="PANTHER" id="PTHR42781:SF4">
    <property type="entry name" value="SPERMIDINE_PUTRESCINE IMPORT ATP-BINDING PROTEIN POTA"/>
    <property type="match status" value="1"/>
</dbReference>
<dbReference type="InterPro" id="IPR013611">
    <property type="entry name" value="Transp-assoc_OB_typ2"/>
</dbReference>
<dbReference type="Pfam" id="PF00005">
    <property type="entry name" value="ABC_tran"/>
    <property type="match status" value="1"/>
</dbReference>
<dbReference type="RefSeq" id="WP_155313599.1">
    <property type="nucleotide sequence ID" value="NZ_AP021879.1"/>
</dbReference>
<dbReference type="InterPro" id="IPR008995">
    <property type="entry name" value="Mo/tungstate-bd_C_term_dom"/>
</dbReference>
<evidence type="ECO:0000313" key="5">
    <source>
        <dbReference type="EMBL" id="BBO92919.1"/>
    </source>
</evidence>
<evidence type="ECO:0000256" key="1">
    <source>
        <dbReference type="ARBA" id="ARBA00022448"/>
    </source>
</evidence>
<dbReference type="GO" id="GO:0005524">
    <property type="term" value="F:ATP binding"/>
    <property type="evidence" value="ECO:0007669"/>
    <property type="project" value="UniProtKB-KW"/>
</dbReference>
<accession>A0A5K8AKA4</accession>
<keyword evidence="2" id="KW-0547">Nucleotide-binding</keyword>
<protein>
    <submittedName>
        <fullName evidence="5">Spermidine/putrescine ABC transporter ATP-binding protein</fullName>
    </submittedName>
</protein>
<evidence type="ECO:0000313" key="6">
    <source>
        <dbReference type="Proteomes" id="UP000422108"/>
    </source>
</evidence>
<evidence type="ECO:0000256" key="3">
    <source>
        <dbReference type="ARBA" id="ARBA00022840"/>
    </source>
</evidence>
<dbReference type="Pfam" id="PF08402">
    <property type="entry name" value="TOBE_2"/>
    <property type="match status" value="1"/>
</dbReference>
<dbReference type="Proteomes" id="UP000422108">
    <property type="component" value="Chromosome"/>
</dbReference>
<evidence type="ECO:0000256" key="2">
    <source>
        <dbReference type="ARBA" id="ARBA00022741"/>
    </source>
</evidence>
<evidence type="ECO:0000259" key="4">
    <source>
        <dbReference type="PROSITE" id="PS50893"/>
    </source>
</evidence>